<proteinExistence type="predicted"/>
<gene>
    <name evidence="1" type="ORF">KP509_26G062100</name>
</gene>
<protein>
    <submittedName>
        <fullName evidence="1">Uncharacterized protein</fullName>
    </submittedName>
</protein>
<reference evidence="1" key="1">
    <citation type="submission" date="2021-08" db="EMBL/GenBank/DDBJ databases">
        <title>WGS assembly of Ceratopteris richardii.</title>
        <authorList>
            <person name="Marchant D.B."/>
            <person name="Chen G."/>
            <person name="Jenkins J."/>
            <person name="Shu S."/>
            <person name="Leebens-Mack J."/>
            <person name="Grimwood J."/>
            <person name="Schmutz J."/>
            <person name="Soltis P."/>
            <person name="Soltis D."/>
            <person name="Chen Z.-H."/>
        </authorList>
    </citation>
    <scope>NUCLEOTIDE SEQUENCE</scope>
    <source>
        <strain evidence="1">Whitten #5841</strain>
        <tissue evidence="1">Leaf</tissue>
    </source>
</reference>
<dbReference type="AlphaFoldDB" id="A0A8T2RLH6"/>
<keyword evidence="2" id="KW-1185">Reference proteome</keyword>
<name>A0A8T2RLH6_CERRI</name>
<dbReference type="Proteomes" id="UP000825935">
    <property type="component" value="Chromosome 26"/>
</dbReference>
<sequence length="307" mass="34607">MVGVVSETYMTNLITLRKFMMSHDYEKDVCNLLDAWEVLYQSCRRDCSANNDEDRILGIRGLLGADSKTQVRTKLKLEQQVIGAARRHRGFARALCVLNKYIFVQEPGLSWAADLKRLSSPSLLRDLTSILFPHSSISKYWPLMEIEKVSEAGLFLLARVGQGRLCLLPDGSRKLCAYTLSIPGIPTLPYQAWETIDDADGDDDTILFNSSRLPCKNAAHISSFEFDVWIIPLQTYSFGGQRNLAELLFMLCVGGDVKNLHNLAVLPGSIYFLHELCSWQQQNCVVSGYGLDVPEHCLRNPVVRYKP</sequence>
<dbReference type="OrthoDB" id="674604at2759"/>
<evidence type="ECO:0000313" key="2">
    <source>
        <dbReference type="Proteomes" id="UP000825935"/>
    </source>
</evidence>
<evidence type="ECO:0000313" key="1">
    <source>
        <dbReference type="EMBL" id="KAH7297259.1"/>
    </source>
</evidence>
<accession>A0A8T2RLH6</accession>
<comment type="caution">
    <text evidence="1">The sequence shown here is derived from an EMBL/GenBank/DDBJ whole genome shotgun (WGS) entry which is preliminary data.</text>
</comment>
<organism evidence="1 2">
    <name type="scientific">Ceratopteris richardii</name>
    <name type="common">Triangle waterfern</name>
    <dbReference type="NCBI Taxonomy" id="49495"/>
    <lineage>
        <taxon>Eukaryota</taxon>
        <taxon>Viridiplantae</taxon>
        <taxon>Streptophyta</taxon>
        <taxon>Embryophyta</taxon>
        <taxon>Tracheophyta</taxon>
        <taxon>Polypodiopsida</taxon>
        <taxon>Polypodiidae</taxon>
        <taxon>Polypodiales</taxon>
        <taxon>Pteridineae</taxon>
        <taxon>Pteridaceae</taxon>
        <taxon>Parkerioideae</taxon>
        <taxon>Ceratopteris</taxon>
    </lineage>
</organism>
<dbReference type="EMBL" id="CM035431">
    <property type="protein sequence ID" value="KAH7297259.1"/>
    <property type="molecule type" value="Genomic_DNA"/>
</dbReference>